<organism evidence="12 13">
    <name type="scientific">Blomia tropicalis</name>
    <name type="common">Mite</name>
    <dbReference type="NCBI Taxonomy" id="40697"/>
    <lineage>
        <taxon>Eukaryota</taxon>
        <taxon>Metazoa</taxon>
        <taxon>Ecdysozoa</taxon>
        <taxon>Arthropoda</taxon>
        <taxon>Chelicerata</taxon>
        <taxon>Arachnida</taxon>
        <taxon>Acari</taxon>
        <taxon>Acariformes</taxon>
        <taxon>Sarcoptiformes</taxon>
        <taxon>Astigmata</taxon>
        <taxon>Glycyphagoidea</taxon>
        <taxon>Echimyopodidae</taxon>
        <taxon>Blomia</taxon>
    </lineage>
</organism>
<dbReference type="InterPro" id="IPR013873">
    <property type="entry name" value="Cdc37_C"/>
</dbReference>
<evidence type="ECO:0000256" key="4">
    <source>
        <dbReference type="ARBA" id="ARBA00022490"/>
    </source>
</evidence>
<dbReference type="EMBL" id="JAPWDV010000002">
    <property type="protein sequence ID" value="KAJ6220003.1"/>
    <property type="molecule type" value="Genomic_DNA"/>
</dbReference>
<gene>
    <name evidence="12" type="ORF">RDWZM_005815</name>
</gene>
<feature type="domain" description="Cdc37 Hsp90 binding" evidence="10">
    <location>
        <begin position="117"/>
        <end position="276"/>
    </location>
</feature>
<dbReference type="PANTHER" id="PTHR12800:SF4">
    <property type="entry name" value="HSP90 CO-CHAPERONE CDC37"/>
    <property type="match status" value="1"/>
</dbReference>
<name>A0A9Q0M7G5_BLOTA</name>
<feature type="region of interest" description="Disordered" evidence="8">
    <location>
        <begin position="336"/>
        <end position="358"/>
    </location>
</feature>
<evidence type="ECO:0000256" key="1">
    <source>
        <dbReference type="ARBA" id="ARBA00004496"/>
    </source>
</evidence>
<dbReference type="SMART" id="SM01069">
    <property type="entry name" value="CDC37_C"/>
    <property type="match status" value="1"/>
</dbReference>
<dbReference type="FunFam" id="1.20.58.610:FF:000001">
    <property type="entry name" value="Hsp90 co-chaperone Cdc37-like 1"/>
    <property type="match status" value="1"/>
</dbReference>
<comment type="caution">
    <text evidence="12">The sequence shown here is derived from an EMBL/GenBank/DDBJ whole genome shotgun (WGS) entry which is preliminary data.</text>
</comment>
<dbReference type="SMART" id="SM01071">
    <property type="entry name" value="CDC37_N"/>
    <property type="match status" value="1"/>
</dbReference>
<dbReference type="Proteomes" id="UP001142055">
    <property type="component" value="Chromosome 2"/>
</dbReference>
<dbReference type="GO" id="GO:0019901">
    <property type="term" value="F:protein kinase binding"/>
    <property type="evidence" value="ECO:0007669"/>
    <property type="project" value="InterPro"/>
</dbReference>
<feature type="coiled-coil region" evidence="7">
    <location>
        <begin position="47"/>
        <end position="103"/>
    </location>
</feature>
<keyword evidence="5" id="KW-0143">Chaperone</keyword>
<dbReference type="OMA" id="AEQCIII"/>
<accession>A0A9Q0M7G5</accession>
<dbReference type="InterPro" id="IPR004918">
    <property type="entry name" value="Cdc37"/>
</dbReference>
<dbReference type="GO" id="GO:0031072">
    <property type="term" value="F:heat shock protein binding"/>
    <property type="evidence" value="ECO:0007669"/>
    <property type="project" value="TreeGrafter"/>
</dbReference>
<dbReference type="GO" id="GO:0006457">
    <property type="term" value="P:protein folding"/>
    <property type="evidence" value="ECO:0007669"/>
    <property type="project" value="TreeGrafter"/>
</dbReference>
<dbReference type="OrthoDB" id="440202at2759"/>
<keyword evidence="4" id="KW-0963">Cytoplasm</keyword>
<evidence type="ECO:0000256" key="7">
    <source>
        <dbReference type="SAM" id="Coils"/>
    </source>
</evidence>
<dbReference type="Gene3D" id="6.10.140.250">
    <property type="match status" value="1"/>
</dbReference>
<dbReference type="PANTHER" id="PTHR12800">
    <property type="entry name" value="CDC37-RELATED"/>
    <property type="match status" value="1"/>
</dbReference>
<dbReference type="AlphaFoldDB" id="A0A9Q0M7G5"/>
<feature type="compositionally biased region" description="Acidic residues" evidence="8">
    <location>
        <begin position="347"/>
        <end position="358"/>
    </location>
</feature>
<dbReference type="Pfam" id="PF08565">
    <property type="entry name" value="CDC37_M"/>
    <property type="match status" value="1"/>
</dbReference>
<reference evidence="12" key="1">
    <citation type="submission" date="2022-12" db="EMBL/GenBank/DDBJ databases">
        <title>Genome assemblies of Blomia tropicalis.</title>
        <authorList>
            <person name="Cui Y."/>
        </authorList>
    </citation>
    <scope>NUCLEOTIDE SEQUENCE</scope>
    <source>
        <tissue evidence="12">Adult mites</tissue>
    </source>
</reference>
<comment type="subcellular location">
    <subcellularLocation>
        <location evidence="1">Cytoplasm</location>
    </subcellularLocation>
</comment>
<dbReference type="InterPro" id="IPR013874">
    <property type="entry name" value="Cdc37_Hsp90-bd"/>
</dbReference>
<dbReference type="InterPro" id="IPR013855">
    <property type="entry name" value="Cdc37_N_dom"/>
</dbReference>
<sequence>MVDYSKWKNIEISDDEDDTHPNIDTASLFRWRHQARLEREEQRAKEIQQIEAQKLAAKQKIEELKKKEKVVNNEELEKEFKHLELEQRKYEEKERELIKAERMAPWNVDTISKESWSKTIFNKPAKREDTSNLTNEELELRYKEFVEKHEAKVKEYGMLSKFDDSKQFLMQNQDLVCEETSNYLTYWCFSLEIEGKHDLMLHISKQAICLHYILELSKQMNIDPRGCVSSFFNRIQQADQVYQDAFNDEVNSFRERIKDRAKKRIEEAAKEIEEEERKQRLGPGGLDPYEVMETLPEELQKCFQSRDISLLQETILKLDPEVAKYHMKRCVDSGLWVPAANDPPIEGTEEPETQEKED</sequence>
<feature type="domain" description="Cdc37 C-terminal" evidence="9">
    <location>
        <begin position="280"/>
        <end position="357"/>
    </location>
</feature>
<dbReference type="Pfam" id="PF08564">
    <property type="entry name" value="CDC37_C"/>
    <property type="match status" value="1"/>
</dbReference>
<dbReference type="InterPro" id="IPR038189">
    <property type="entry name" value="Cdc37_Hsp90-bd_sf"/>
</dbReference>
<evidence type="ECO:0000256" key="5">
    <source>
        <dbReference type="ARBA" id="ARBA00023186"/>
    </source>
</evidence>
<evidence type="ECO:0000313" key="12">
    <source>
        <dbReference type="EMBL" id="KAJ6220003.1"/>
    </source>
</evidence>
<dbReference type="SMART" id="SM01070">
    <property type="entry name" value="CDC37_M"/>
    <property type="match status" value="1"/>
</dbReference>
<evidence type="ECO:0000313" key="13">
    <source>
        <dbReference type="Proteomes" id="UP001142055"/>
    </source>
</evidence>
<protein>
    <recommendedName>
        <fullName evidence="3">Hsp90 co-chaperone Cdc37</fullName>
    </recommendedName>
    <alternativeName>
        <fullName evidence="6">Hsp90 chaperone protein kinase-targeting subunit</fullName>
    </alternativeName>
</protein>
<dbReference type="SUPFAM" id="SSF101391">
    <property type="entry name" value="Hsp90 co-chaperone CDC37"/>
    <property type="match status" value="1"/>
</dbReference>
<evidence type="ECO:0000256" key="6">
    <source>
        <dbReference type="ARBA" id="ARBA00031396"/>
    </source>
</evidence>
<evidence type="ECO:0000256" key="2">
    <source>
        <dbReference type="ARBA" id="ARBA00006222"/>
    </source>
</evidence>
<evidence type="ECO:0000256" key="8">
    <source>
        <dbReference type="SAM" id="MobiDB-lite"/>
    </source>
</evidence>
<proteinExistence type="inferred from homology"/>
<feature type="domain" description="Cdc37 N-terminal" evidence="11">
    <location>
        <begin position="1"/>
        <end position="119"/>
    </location>
</feature>
<dbReference type="Pfam" id="PF03234">
    <property type="entry name" value="CDC37_N"/>
    <property type="match status" value="1"/>
</dbReference>
<dbReference type="GO" id="GO:0051082">
    <property type="term" value="F:unfolded protein binding"/>
    <property type="evidence" value="ECO:0007669"/>
    <property type="project" value="TreeGrafter"/>
</dbReference>
<keyword evidence="13" id="KW-1185">Reference proteome</keyword>
<evidence type="ECO:0000259" key="11">
    <source>
        <dbReference type="SMART" id="SM01071"/>
    </source>
</evidence>
<dbReference type="GO" id="GO:0051087">
    <property type="term" value="F:protein-folding chaperone binding"/>
    <property type="evidence" value="ECO:0007669"/>
    <property type="project" value="TreeGrafter"/>
</dbReference>
<evidence type="ECO:0000259" key="10">
    <source>
        <dbReference type="SMART" id="SM01070"/>
    </source>
</evidence>
<keyword evidence="7" id="KW-0175">Coiled coil</keyword>
<dbReference type="GO" id="GO:0005737">
    <property type="term" value="C:cytoplasm"/>
    <property type="evidence" value="ECO:0007669"/>
    <property type="project" value="UniProtKB-SubCell"/>
</dbReference>
<evidence type="ECO:0000256" key="3">
    <source>
        <dbReference type="ARBA" id="ARBA00020496"/>
    </source>
</evidence>
<dbReference type="GO" id="GO:0050821">
    <property type="term" value="P:protein stabilization"/>
    <property type="evidence" value="ECO:0007669"/>
    <property type="project" value="TreeGrafter"/>
</dbReference>
<comment type="similarity">
    <text evidence="2">Belongs to the CDC37 family.</text>
</comment>
<evidence type="ECO:0000259" key="9">
    <source>
        <dbReference type="SMART" id="SM01069"/>
    </source>
</evidence>
<dbReference type="Gene3D" id="1.20.58.610">
    <property type="entry name" value="Cdc37, Hsp90 binding domain"/>
    <property type="match status" value="1"/>
</dbReference>